<name>A0AAV2TFB2_CALDB</name>
<dbReference type="Proteomes" id="UP001497525">
    <property type="component" value="Unassembled WGS sequence"/>
</dbReference>
<proteinExistence type="predicted"/>
<sequence length="390" mass="45588">MRWSTQSSRAPFPSEVEGKQSISALERLIEETKKDQEELEFENWMMKSYVDRHGLSAAPEIKRSGAPSFGRKSFARRSQAAWRATSYALTKVTKEMKIEDKATLAKFAEEELKRDIEDAKKTGAKIFKHIEQGYELKDIEFMRKKMEKIFQTRTRGTYFDRVRAEDFEEFIKCNVKRLSNLLYFLRGQNQVLQQRINEMKAESAKKDVRRKSLTVNDFAKLHVAHACSANRLKDLNSDLFSSKQRLSKVMYNTMKARRELKRLLDSEPTLSRAQKKINNLLRIVADETEDAWGDVQYESNIRELLRHHKSHYRCPTVRRLIEDVSPQLLGQKAYSDNLKIILDDEFWRRPEIVTKKNRKRSSSSCSESLHEARLCLSTAPPMSTHRGLED</sequence>
<dbReference type="AlphaFoldDB" id="A0AAV2TFB2"/>
<evidence type="ECO:0000313" key="1">
    <source>
        <dbReference type="EMBL" id="CAL5134726.1"/>
    </source>
</evidence>
<dbReference type="EMBL" id="CAXLJL010000223">
    <property type="protein sequence ID" value="CAL5134726.1"/>
    <property type="molecule type" value="Genomic_DNA"/>
</dbReference>
<accession>A0AAV2TFB2</accession>
<organism evidence="1 2">
    <name type="scientific">Calicophoron daubneyi</name>
    <name type="common">Rumen fluke</name>
    <name type="synonym">Paramphistomum daubneyi</name>
    <dbReference type="NCBI Taxonomy" id="300641"/>
    <lineage>
        <taxon>Eukaryota</taxon>
        <taxon>Metazoa</taxon>
        <taxon>Spiralia</taxon>
        <taxon>Lophotrochozoa</taxon>
        <taxon>Platyhelminthes</taxon>
        <taxon>Trematoda</taxon>
        <taxon>Digenea</taxon>
        <taxon>Plagiorchiida</taxon>
        <taxon>Pronocephalata</taxon>
        <taxon>Paramphistomoidea</taxon>
        <taxon>Paramphistomidae</taxon>
        <taxon>Calicophoron</taxon>
    </lineage>
</organism>
<comment type="caution">
    <text evidence="1">The sequence shown here is derived from an EMBL/GenBank/DDBJ whole genome shotgun (WGS) entry which is preliminary data.</text>
</comment>
<gene>
    <name evidence="1" type="ORF">CDAUBV1_LOCUS8695</name>
</gene>
<protein>
    <submittedName>
        <fullName evidence="1">Uncharacterized protein</fullName>
    </submittedName>
</protein>
<reference evidence="1" key="1">
    <citation type="submission" date="2024-06" db="EMBL/GenBank/DDBJ databases">
        <authorList>
            <person name="Liu X."/>
            <person name="Lenzi L."/>
            <person name="Haldenby T S."/>
            <person name="Uol C."/>
        </authorList>
    </citation>
    <scope>NUCLEOTIDE SEQUENCE</scope>
</reference>
<evidence type="ECO:0000313" key="2">
    <source>
        <dbReference type="Proteomes" id="UP001497525"/>
    </source>
</evidence>